<comment type="caution">
    <text evidence="2">The sequence shown here is derived from an EMBL/GenBank/DDBJ whole genome shotgun (WGS) entry which is preliminary data.</text>
</comment>
<dbReference type="PANTHER" id="PTHR33736">
    <property type="entry name" value="F-BOX PROTEIN-RELATED"/>
    <property type="match status" value="1"/>
</dbReference>
<dbReference type="EMBL" id="BJWL01000019">
    <property type="protein sequence ID" value="GFZ07284.1"/>
    <property type="molecule type" value="Genomic_DNA"/>
</dbReference>
<sequence length="170" mass="17568">MGGDSTATVDQGGDTTISAVHPDILRTHILTRLDGPTLASAGCASAQLHARSPPKRTSGAKSATPRVRPPPTHVSVTSSLPSPPVTGRSTPTPSLPSTTATHETRSGGPELVDGNVELRYVTVLAGDKRSEWVQCVAVVTCGGGEGGGLHVREVSWHMEDMEGKKFVLGG</sequence>
<dbReference type="PANTHER" id="PTHR33736:SF18">
    <property type="entry name" value="F-BOX DOMAIN-CONTAINING PROTEIN"/>
    <property type="match status" value="1"/>
</dbReference>
<feature type="region of interest" description="Disordered" evidence="1">
    <location>
        <begin position="45"/>
        <end position="111"/>
    </location>
</feature>
<feature type="compositionally biased region" description="Low complexity" evidence="1">
    <location>
        <begin position="73"/>
        <end position="101"/>
    </location>
</feature>
<evidence type="ECO:0000313" key="2">
    <source>
        <dbReference type="EMBL" id="GFZ07284.1"/>
    </source>
</evidence>
<gene>
    <name evidence="2" type="ORF">Acr_19g0002210</name>
</gene>
<organism evidence="2 3">
    <name type="scientific">Actinidia rufa</name>
    <dbReference type="NCBI Taxonomy" id="165716"/>
    <lineage>
        <taxon>Eukaryota</taxon>
        <taxon>Viridiplantae</taxon>
        <taxon>Streptophyta</taxon>
        <taxon>Embryophyta</taxon>
        <taxon>Tracheophyta</taxon>
        <taxon>Spermatophyta</taxon>
        <taxon>Magnoliopsida</taxon>
        <taxon>eudicotyledons</taxon>
        <taxon>Gunneridae</taxon>
        <taxon>Pentapetalae</taxon>
        <taxon>asterids</taxon>
        <taxon>Ericales</taxon>
        <taxon>Actinidiaceae</taxon>
        <taxon>Actinidia</taxon>
    </lineage>
</organism>
<name>A0A7J0G906_9ERIC</name>
<keyword evidence="3" id="KW-1185">Reference proteome</keyword>
<dbReference type="InterPro" id="IPR045283">
    <property type="entry name" value="AT3G44326-like"/>
</dbReference>
<reference evidence="2 3" key="1">
    <citation type="submission" date="2019-07" db="EMBL/GenBank/DDBJ databases">
        <title>De Novo Assembly of kiwifruit Actinidia rufa.</title>
        <authorList>
            <person name="Sugita-Konishi S."/>
            <person name="Sato K."/>
            <person name="Mori E."/>
            <person name="Abe Y."/>
            <person name="Kisaki G."/>
            <person name="Hamano K."/>
            <person name="Suezawa K."/>
            <person name="Otani M."/>
            <person name="Fukuda T."/>
            <person name="Manabe T."/>
            <person name="Gomi K."/>
            <person name="Tabuchi M."/>
            <person name="Akimitsu K."/>
            <person name="Kataoka I."/>
        </authorList>
    </citation>
    <scope>NUCLEOTIDE SEQUENCE [LARGE SCALE GENOMIC DNA]</scope>
    <source>
        <strain evidence="3">cv. Fuchu</strain>
    </source>
</reference>
<dbReference type="AlphaFoldDB" id="A0A7J0G906"/>
<evidence type="ECO:0000313" key="3">
    <source>
        <dbReference type="Proteomes" id="UP000585474"/>
    </source>
</evidence>
<dbReference type="Proteomes" id="UP000585474">
    <property type="component" value="Unassembled WGS sequence"/>
</dbReference>
<proteinExistence type="predicted"/>
<dbReference type="OrthoDB" id="671172at2759"/>
<evidence type="ECO:0000256" key="1">
    <source>
        <dbReference type="SAM" id="MobiDB-lite"/>
    </source>
</evidence>
<protein>
    <submittedName>
        <fullName evidence="2">Uncharacterized protein</fullName>
    </submittedName>
</protein>
<accession>A0A7J0G906</accession>